<dbReference type="Proteomes" id="UP000663853">
    <property type="component" value="Unassembled WGS sequence"/>
</dbReference>
<evidence type="ECO:0000256" key="1">
    <source>
        <dbReference type="SAM" id="MobiDB-lite"/>
    </source>
</evidence>
<comment type="caution">
    <text evidence="2">The sequence shown here is derived from an EMBL/GenBank/DDBJ whole genome shotgun (WGS) entry which is preliminary data.</text>
</comment>
<dbReference type="Pfam" id="PF07080">
    <property type="entry name" value="DUF1348"/>
    <property type="match status" value="1"/>
</dbReference>
<feature type="compositionally biased region" description="Acidic residues" evidence="1">
    <location>
        <begin position="504"/>
        <end position="516"/>
    </location>
</feature>
<dbReference type="SUPFAM" id="SSF54427">
    <property type="entry name" value="NTF2-like"/>
    <property type="match status" value="1"/>
</dbReference>
<dbReference type="PANTHER" id="PTHR31757:SF0">
    <property type="entry name" value="SLL0781 PROTEIN"/>
    <property type="match status" value="1"/>
</dbReference>
<dbReference type="EMBL" id="CAJMXA010003764">
    <property type="protein sequence ID" value="CAE6514107.1"/>
    <property type="molecule type" value="Genomic_DNA"/>
</dbReference>
<accession>A0A8H3D7I0</accession>
<feature type="region of interest" description="Disordered" evidence="1">
    <location>
        <begin position="496"/>
        <end position="522"/>
    </location>
</feature>
<proteinExistence type="predicted"/>
<dbReference type="InterPro" id="IPR009783">
    <property type="entry name" value="DUF1348"/>
</dbReference>
<dbReference type="PANTHER" id="PTHR31757">
    <property type="entry name" value="SLL0781 PROTEIN"/>
    <property type="match status" value="1"/>
</dbReference>
<gene>
    <name evidence="2" type="ORF">RDB_LOCUS133699</name>
</gene>
<evidence type="ECO:0000313" key="3">
    <source>
        <dbReference type="Proteomes" id="UP000663853"/>
    </source>
</evidence>
<name>A0A8H3D7I0_9AGAM</name>
<dbReference type="Gene3D" id="3.10.450.50">
    <property type="match status" value="1"/>
</dbReference>
<sequence length="803" mass="88750">MLSRCMRLRMMSTSSIRSTKLVPPFTEETARAKVKAAQNLWNGQDPEKIALAYTPDSIWRNRSSFLQGRPAIAELLRNKWVKEKDYMLRKELFSFTDNRIAVQFWYEYRDALDGMKWKRCYGLEDWTFAEDGLMRKRQMSGNDIEIEEGERWFKGLIHLDKNPLIDQSAMSNSFQRSATTMNIDDYKQMRENLTSIVDSLPYLTSATIQPPLLDMEGNLFGGGDGGVVGIKNFRISAQKDIDGLENYISQHLNTSGPLPPLSTNAPYILAVWCEIIAASPVQTIGKTFNLPGEKGRGKEAGTVKIDVVADEGRRWIRVNTIKNSRLMAEIHELDGYDSESSEEDSPQNGNIVAPSGENSIIKMAKSLLAAAKHHVVPDTGEVPRVTLRLTRLEVDPTGVNERVDSQIIRTVRELEAMGVDVQLGERPFPPRLVAPTSPPPTSPRPTYRVNLDLSLIIALVSDLTHAPLPANEAEAYERFKPLTRVWKSGKLFRSTVISNSEPPSDGEGDNDTNEGEDVVKDSHEHSRALALQLLSEMRHSLLDEMATYLKANQPLEFWTTPEAQQRCSKIVQKIGGEGECRRAKALFDPDGEQAFWEGSRFGEAFIPGLVPLRVYPEHVPAATGLPGSKPTTSYEIFALRLFRTCRILLSPSHAEAQARLKGATVPLGYATELGPPGDMPLAPSIDTGTPSPSVLAGSRPNTRLTAHTVRSMLWGVSSRVTTLTANRASVRAVVREMKILAGIGNNADEVGGMAGENGGPENGVGRQEREIGDEGVAVLWVVEPRSLAEQMRSDVVKAGESIQ</sequence>
<dbReference type="AlphaFoldDB" id="A0A8H3D7I0"/>
<feature type="region of interest" description="Disordered" evidence="1">
    <location>
        <begin position="335"/>
        <end position="354"/>
    </location>
</feature>
<evidence type="ECO:0000313" key="2">
    <source>
        <dbReference type="EMBL" id="CAE6514107.1"/>
    </source>
</evidence>
<protein>
    <submittedName>
        <fullName evidence="2">Uncharacterized protein</fullName>
    </submittedName>
</protein>
<feature type="compositionally biased region" description="Acidic residues" evidence="1">
    <location>
        <begin position="335"/>
        <end position="345"/>
    </location>
</feature>
<organism evidence="2 3">
    <name type="scientific">Rhizoctonia solani</name>
    <dbReference type="NCBI Taxonomy" id="456999"/>
    <lineage>
        <taxon>Eukaryota</taxon>
        <taxon>Fungi</taxon>
        <taxon>Dikarya</taxon>
        <taxon>Basidiomycota</taxon>
        <taxon>Agaricomycotina</taxon>
        <taxon>Agaricomycetes</taxon>
        <taxon>Cantharellales</taxon>
        <taxon>Ceratobasidiaceae</taxon>
        <taxon>Rhizoctonia</taxon>
    </lineage>
</organism>
<reference evidence="2" key="1">
    <citation type="submission" date="2021-01" db="EMBL/GenBank/DDBJ databases">
        <authorList>
            <person name="Kaushik A."/>
        </authorList>
    </citation>
    <scope>NUCLEOTIDE SEQUENCE</scope>
    <source>
        <strain evidence="2">AG6-10EEA</strain>
    </source>
</reference>
<dbReference type="InterPro" id="IPR032710">
    <property type="entry name" value="NTF2-like_dom_sf"/>
</dbReference>